<proteinExistence type="predicted"/>
<protein>
    <submittedName>
        <fullName evidence="5">TPR-like protein</fullName>
    </submittedName>
</protein>
<keyword evidence="2 3" id="KW-0802">TPR repeat</keyword>
<evidence type="ECO:0000256" key="2">
    <source>
        <dbReference type="ARBA" id="ARBA00022803"/>
    </source>
</evidence>
<dbReference type="SUPFAM" id="SSF48452">
    <property type="entry name" value="TPR-like"/>
    <property type="match status" value="5"/>
</dbReference>
<feature type="repeat" description="TPR" evidence="3">
    <location>
        <begin position="972"/>
        <end position="1005"/>
    </location>
</feature>
<keyword evidence="6" id="KW-1185">Reference proteome</keyword>
<feature type="repeat" description="TPR" evidence="3">
    <location>
        <begin position="1130"/>
        <end position="1163"/>
    </location>
</feature>
<evidence type="ECO:0000256" key="3">
    <source>
        <dbReference type="PROSITE-ProRule" id="PRU00339"/>
    </source>
</evidence>
<feature type="coiled-coil region" evidence="4">
    <location>
        <begin position="1189"/>
        <end position="1216"/>
    </location>
</feature>
<dbReference type="GO" id="GO:0055087">
    <property type="term" value="C:Ski complex"/>
    <property type="evidence" value="ECO:0007669"/>
    <property type="project" value="InterPro"/>
</dbReference>
<dbReference type="SMART" id="SM00028">
    <property type="entry name" value="TPR"/>
    <property type="match status" value="13"/>
</dbReference>
<reference evidence="5 6" key="1">
    <citation type="journal article" date="2019" name="Nat. Ecol. Evol.">
        <title>Megaphylogeny resolves global patterns of mushroom evolution.</title>
        <authorList>
            <person name="Varga T."/>
            <person name="Krizsan K."/>
            <person name="Foldi C."/>
            <person name="Dima B."/>
            <person name="Sanchez-Garcia M."/>
            <person name="Sanchez-Ramirez S."/>
            <person name="Szollosi G.J."/>
            <person name="Szarkandi J.G."/>
            <person name="Papp V."/>
            <person name="Albert L."/>
            <person name="Andreopoulos W."/>
            <person name="Angelini C."/>
            <person name="Antonin V."/>
            <person name="Barry K.W."/>
            <person name="Bougher N.L."/>
            <person name="Buchanan P."/>
            <person name="Buyck B."/>
            <person name="Bense V."/>
            <person name="Catcheside P."/>
            <person name="Chovatia M."/>
            <person name="Cooper J."/>
            <person name="Damon W."/>
            <person name="Desjardin D."/>
            <person name="Finy P."/>
            <person name="Geml J."/>
            <person name="Haridas S."/>
            <person name="Hughes K."/>
            <person name="Justo A."/>
            <person name="Karasinski D."/>
            <person name="Kautmanova I."/>
            <person name="Kiss B."/>
            <person name="Kocsube S."/>
            <person name="Kotiranta H."/>
            <person name="LaButti K.M."/>
            <person name="Lechner B.E."/>
            <person name="Liimatainen K."/>
            <person name="Lipzen A."/>
            <person name="Lukacs Z."/>
            <person name="Mihaltcheva S."/>
            <person name="Morgado L.N."/>
            <person name="Niskanen T."/>
            <person name="Noordeloos M.E."/>
            <person name="Ohm R.A."/>
            <person name="Ortiz-Santana B."/>
            <person name="Ovrebo C."/>
            <person name="Racz N."/>
            <person name="Riley R."/>
            <person name="Savchenko A."/>
            <person name="Shiryaev A."/>
            <person name="Soop K."/>
            <person name="Spirin V."/>
            <person name="Szebenyi C."/>
            <person name="Tomsovsky M."/>
            <person name="Tulloss R.E."/>
            <person name="Uehling J."/>
            <person name="Grigoriev I.V."/>
            <person name="Vagvolgyi C."/>
            <person name="Papp T."/>
            <person name="Martin F.M."/>
            <person name="Miettinen O."/>
            <person name="Hibbett D.S."/>
            <person name="Nagy L.G."/>
        </authorList>
    </citation>
    <scope>NUCLEOTIDE SEQUENCE [LARGE SCALE GENOMIC DNA]</scope>
    <source>
        <strain evidence="5 6">CBS 962.96</strain>
    </source>
</reference>
<gene>
    <name evidence="5" type="ORF">K435DRAFT_741655</name>
</gene>
<dbReference type="GO" id="GO:0006401">
    <property type="term" value="P:RNA catabolic process"/>
    <property type="evidence" value="ECO:0007669"/>
    <property type="project" value="InterPro"/>
</dbReference>
<dbReference type="PROSITE" id="PS50005">
    <property type="entry name" value="TPR"/>
    <property type="match status" value="5"/>
</dbReference>
<dbReference type="Proteomes" id="UP000297245">
    <property type="component" value="Unassembled WGS sequence"/>
</dbReference>
<dbReference type="InterPro" id="IPR039226">
    <property type="entry name" value="Ski3/TTC37"/>
</dbReference>
<dbReference type="InterPro" id="IPR011990">
    <property type="entry name" value="TPR-like_helical_dom_sf"/>
</dbReference>
<evidence type="ECO:0000313" key="5">
    <source>
        <dbReference type="EMBL" id="THV08048.1"/>
    </source>
</evidence>
<name>A0A4S8MXE6_DENBC</name>
<evidence type="ECO:0000256" key="4">
    <source>
        <dbReference type="SAM" id="Coils"/>
    </source>
</evidence>
<feature type="repeat" description="TPR" evidence="3">
    <location>
        <begin position="39"/>
        <end position="72"/>
    </location>
</feature>
<dbReference type="EMBL" id="ML179036">
    <property type="protein sequence ID" value="THV08048.1"/>
    <property type="molecule type" value="Genomic_DNA"/>
</dbReference>
<evidence type="ECO:0000313" key="6">
    <source>
        <dbReference type="Proteomes" id="UP000297245"/>
    </source>
</evidence>
<dbReference type="PANTHER" id="PTHR15704">
    <property type="entry name" value="SUPERKILLER 3 PROTEIN-RELATED"/>
    <property type="match status" value="1"/>
</dbReference>
<feature type="repeat" description="TPR" evidence="3">
    <location>
        <begin position="691"/>
        <end position="724"/>
    </location>
</feature>
<feature type="repeat" description="TPR" evidence="3">
    <location>
        <begin position="657"/>
        <end position="690"/>
    </location>
</feature>
<dbReference type="Pfam" id="PF18833">
    <property type="entry name" value="TPR_22"/>
    <property type="match status" value="1"/>
</dbReference>
<dbReference type="InterPro" id="IPR040962">
    <property type="entry name" value="TPR_22"/>
</dbReference>
<evidence type="ECO:0000256" key="1">
    <source>
        <dbReference type="ARBA" id="ARBA00022737"/>
    </source>
</evidence>
<dbReference type="Pfam" id="PF13432">
    <property type="entry name" value="TPR_16"/>
    <property type="match status" value="2"/>
</dbReference>
<dbReference type="OrthoDB" id="421075at2759"/>
<keyword evidence="4" id="KW-0175">Coiled coil</keyword>
<organism evidence="5 6">
    <name type="scientific">Dendrothele bispora (strain CBS 962.96)</name>
    <dbReference type="NCBI Taxonomy" id="1314807"/>
    <lineage>
        <taxon>Eukaryota</taxon>
        <taxon>Fungi</taxon>
        <taxon>Dikarya</taxon>
        <taxon>Basidiomycota</taxon>
        <taxon>Agaricomycotina</taxon>
        <taxon>Agaricomycetes</taxon>
        <taxon>Agaricomycetidae</taxon>
        <taxon>Agaricales</taxon>
        <taxon>Agaricales incertae sedis</taxon>
        <taxon>Dendrothele</taxon>
    </lineage>
</organism>
<accession>A0A4S8MXE6</accession>
<dbReference type="InterPro" id="IPR019734">
    <property type="entry name" value="TPR_rpt"/>
</dbReference>
<dbReference type="PANTHER" id="PTHR15704:SF7">
    <property type="entry name" value="SUPERKILLER COMPLEX PROTEIN 3"/>
    <property type="match status" value="1"/>
</dbReference>
<keyword evidence="1" id="KW-0677">Repeat</keyword>
<sequence>MTSIVKTKLKNARDYLGKKKYDSAKDAALQVLDYEPDNYNANVFLGLASLELGELDESEKAYRRATELNPSQVLAWQGLSQFYERKCDWQNYAEVLLRLMKIHAESKDVVKCAETLQKFIDLRRQRGSTSQIIEALSFLLPSSPFYDVLSTLPSPDPTSPTSTTIFAIQSSIHNGLSVLEELVKITESQEEESFGKEVEKRRTRLNAPGVEQIKKEVGKEIWVSSQLPSLYNEVLNHPNTSDTLRRETESKLLRYKLRLLSALSREEAAKTAIQEEVADLINGVVLLKLPDELAWTLFIEGMDVETISEYDFGLWRQFIALFPSSHLSSVFRGYFIYMQVSSSDEEDEEKKETLEADVGYDMILEAHGFISDSMLATRILSDVQLRELEYANAIQAAENGLQLLNKFESKMGTKLVRVRLGFNVVLSSSLIHLFPPKHHRRALGIVNEILSLSPDNISALMGRAYILQASGKWPDAEQLFARVTQLLPDDKDEGLRAKEEQAWCQIKGANYEDGAQRLKEVLKMLNGLENRDKDCARCHWRLGQAFWNSDDGKPQDAYRNFIIALKYDSNFAPAFTSLGVYYDESARDPTRASKCFQKAFELDSREAEAAHRLAKGFADEQEWDLVEVVARRTIEGEGGLDGGIVGNISEKYSPTNTWAWKAHGIVRFINRDYISAINAFQIALRAKPEDSLTWLRLGEAYFKSGRHSAALKALGRAKDLRPDDWICNFFIAEVHRQLGQFQEAISQFEGIITQNPSEICALASLAQTHLDQGCSEIVSGFAARAERSWISALSLAYTAVNHSTGFRAAIWKIAADAMLYLSTHDISIDRTDLDVVVGVCNSLPAASSERISGLVSTLPQQSNQLPTRTELLEIAIHIYDHRISLGSSESAALGSAWYDLAISLRHLAVTLYSGERHDRVEKQTIKCLIEAVRIAPTNPNYWVVLGDTYFTSQPKMAQHAYIKALEIDSKNVATWTNLGLLFFHYGDHDLANEAFYRAQSVDPDYTLAWLGQALVAIGHGHDVGATGILAHAVGLSGSVPEADYQYGLKMFNGRQRASAPPMQHLMPAFFVLDRYCKSSPKDPSALHLYGLVCETLGQIEMGSELISRVISILEALYEETEDSEIERHFSIAHSNVGRLKLSLNDYSGALESFETVLGLLPENDDDKDKECALLRTHVQFGAGLAHFRQGNVESALEMLEASLESARDENIKGEVQVLFAQVLWATGTEESQDLAKTKLLECISTNSENLTAINVLAAMGILTDDDSLVDAALSEILSLPINRKRELDPQGNVNYLLVQHHLGQDEQTKAISIAQQALFAEPIKAKTRNRLAELMLQTKQYSSALPILSGIAQDLDDLENAQRSSNLKAVAETLIGPNDLSTTTHLAQKSIMMKPSDLDGWSALSFTSSGQ</sequence>
<dbReference type="Gene3D" id="1.25.40.10">
    <property type="entry name" value="Tetratricopeptide repeat domain"/>
    <property type="match status" value="4"/>
</dbReference>